<keyword evidence="2" id="KW-1185">Reference proteome</keyword>
<dbReference type="Pfam" id="PF12840">
    <property type="entry name" value="HTH_20"/>
    <property type="match status" value="1"/>
</dbReference>
<dbReference type="RefSeq" id="WP_103425244.1">
    <property type="nucleotide sequence ID" value="NZ_CP026309.1"/>
</dbReference>
<dbReference type="SUPFAM" id="SSF46785">
    <property type="entry name" value="Winged helix' DNA-binding domain"/>
    <property type="match status" value="1"/>
</dbReference>
<dbReference type="InterPro" id="IPR036388">
    <property type="entry name" value="WH-like_DNA-bd_sf"/>
</dbReference>
<dbReference type="EMBL" id="CP026309">
    <property type="protein sequence ID" value="AUV81556.1"/>
    <property type="molecule type" value="Genomic_DNA"/>
</dbReference>
<proteinExistence type="predicted"/>
<dbReference type="KEGG" id="srub:C2R22_07705"/>
<dbReference type="OrthoDB" id="199042at2157"/>
<dbReference type="GeneID" id="35591965"/>
<dbReference type="AlphaFoldDB" id="A0A2I8VHZ5"/>
<evidence type="ECO:0000313" key="2">
    <source>
        <dbReference type="Proteomes" id="UP000236584"/>
    </source>
</evidence>
<sequence>MDPDQTLAALGNDYNPDILRSAYQPHSAQEFSDMLDIPIATCYRRIEELSEAGLLTLHDRVLSDEHRRTNVYRREVDEINVRFDDDELVLNVTERPEVKTKLDDVWRRIAQDS</sequence>
<organism evidence="1 2">
    <name type="scientific">Salinigranum rubrum</name>
    <dbReference type="NCBI Taxonomy" id="755307"/>
    <lineage>
        <taxon>Archaea</taxon>
        <taxon>Methanobacteriati</taxon>
        <taxon>Methanobacteriota</taxon>
        <taxon>Stenosarchaea group</taxon>
        <taxon>Halobacteria</taxon>
        <taxon>Halobacteriales</taxon>
        <taxon>Haloferacaceae</taxon>
        <taxon>Salinigranum</taxon>
    </lineage>
</organism>
<accession>A0A2I8VHZ5</accession>
<gene>
    <name evidence="1" type="ORF">C2R22_07705</name>
</gene>
<name>A0A2I8VHZ5_9EURY</name>
<reference evidence="1 2" key="1">
    <citation type="submission" date="2018-01" db="EMBL/GenBank/DDBJ databases">
        <title>Complete genome sequence of Salinigranum rubrum GX10T, an extremely halophilic archaeon isolated from a marine solar saltern.</title>
        <authorList>
            <person name="Han S."/>
        </authorList>
    </citation>
    <scope>NUCLEOTIDE SEQUENCE [LARGE SCALE GENOMIC DNA]</scope>
    <source>
        <strain evidence="1 2">GX10</strain>
    </source>
</reference>
<evidence type="ECO:0000313" key="1">
    <source>
        <dbReference type="EMBL" id="AUV81556.1"/>
    </source>
</evidence>
<dbReference type="Gene3D" id="1.10.10.10">
    <property type="entry name" value="Winged helix-like DNA-binding domain superfamily/Winged helix DNA-binding domain"/>
    <property type="match status" value="1"/>
</dbReference>
<dbReference type="InterPro" id="IPR036390">
    <property type="entry name" value="WH_DNA-bd_sf"/>
</dbReference>
<protein>
    <submittedName>
        <fullName evidence="1">ArsR family transcriptional regulator</fullName>
    </submittedName>
</protein>
<dbReference type="Proteomes" id="UP000236584">
    <property type="component" value="Chromosome"/>
</dbReference>